<feature type="domain" description="Glycosyl transferase family 1" evidence="4">
    <location>
        <begin position="204"/>
        <end position="363"/>
    </location>
</feature>
<keyword evidence="2" id="KW-0328">Glycosyltransferase</keyword>
<dbReference type="PANTHER" id="PTHR12526:SF640">
    <property type="entry name" value="COLANIC ACID BIOSYNTHESIS GLYCOSYLTRANSFERASE WCAL-RELATED"/>
    <property type="match status" value="1"/>
</dbReference>
<feature type="domain" description="Glycosyltransferase subfamily 4-like N-terminal" evidence="5">
    <location>
        <begin position="51"/>
        <end position="190"/>
    </location>
</feature>
<name>A0A1G6GD10_9ACTN</name>
<proteinExistence type="inferred from homology"/>
<evidence type="ECO:0000313" key="6">
    <source>
        <dbReference type="EMBL" id="SDB79854.1"/>
    </source>
</evidence>
<gene>
    <name evidence="6" type="ORF">GA0111570_101125</name>
</gene>
<dbReference type="InterPro" id="IPR001296">
    <property type="entry name" value="Glyco_trans_1"/>
</dbReference>
<organism evidence="6 7">
    <name type="scientific">Raineyella antarctica</name>
    <dbReference type="NCBI Taxonomy" id="1577474"/>
    <lineage>
        <taxon>Bacteria</taxon>
        <taxon>Bacillati</taxon>
        <taxon>Actinomycetota</taxon>
        <taxon>Actinomycetes</taxon>
        <taxon>Propionibacteriales</taxon>
        <taxon>Propionibacteriaceae</taxon>
        <taxon>Raineyella</taxon>
    </lineage>
</organism>
<dbReference type="PANTHER" id="PTHR12526">
    <property type="entry name" value="GLYCOSYLTRANSFERASE"/>
    <property type="match status" value="1"/>
</dbReference>
<dbReference type="Pfam" id="PF13439">
    <property type="entry name" value="Glyco_transf_4"/>
    <property type="match status" value="1"/>
</dbReference>
<protein>
    <submittedName>
        <fullName evidence="6">Glycosyltransferase involved in cell wall bisynthesis</fullName>
    </submittedName>
</protein>
<dbReference type="EMBL" id="FMYF01000001">
    <property type="protein sequence ID" value="SDB79854.1"/>
    <property type="molecule type" value="Genomic_DNA"/>
</dbReference>
<dbReference type="RefSeq" id="WP_175557254.1">
    <property type="nucleotide sequence ID" value="NZ_FMYF01000001.1"/>
</dbReference>
<dbReference type="GO" id="GO:0016757">
    <property type="term" value="F:glycosyltransferase activity"/>
    <property type="evidence" value="ECO:0007669"/>
    <property type="project" value="UniProtKB-KW"/>
</dbReference>
<evidence type="ECO:0000259" key="4">
    <source>
        <dbReference type="Pfam" id="PF00534"/>
    </source>
</evidence>
<evidence type="ECO:0000256" key="3">
    <source>
        <dbReference type="ARBA" id="ARBA00022679"/>
    </source>
</evidence>
<dbReference type="STRING" id="1577474.GA0111570_101125"/>
<comment type="similarity">
    <text evidence="1">Belongs to the glycosyltransferase group 1 family. Glycosyltransferase 4 subfamily.</text>
</comment>
<keyword evidence="7" id="KW-1185">Reference proteome</keyword>
<evidence type="ECO:0000256" key="2">
    <source>
        <dbReference type="ARBA" id="ARBA00022676"/>
    </source>
</evidence>
<dbReference type="Pfam" id="PF00534">
    <property type="entry name" value="Glycos_transf_1"/>
    <property type="match status" value="1"/>
</dbReference>
<dbReference type="Gene3D" id="3.40.50.2000">
    <property type="entry name" value="Glycogen Phosphorylase B"/>
    <property type="match status" value="2"/>
</dbReference>
<dbReference type="InterPro" id="IPR028098">
    <property type="entry name" value="Glyco_trans_4-like_N"/>
</dbReference>
<dbReference type="SUPFAM" id="SSF53756">
    <property type="entry name" value="UDP-Glycosyltransferase/glycogen phosphorylase"/>
    <property type="match status" value="1"/>
</dbReference>
<reference evidence="6 7" key="1">
    <citation type="submission" date="2016-06" db="EMBL/GenBank/DDBJ databases">
        <authorList>
            <person name="Olsen C.W."/>
            <person name="Carey S."/>
            <person name="Hinshaw L."/>
            <person name="Karasin A.I."/>
        </authorList>
    </citation>
    <scope>NUCLEOTIDE SEQUENCE [LARGE SCALE GENOMIC DNA]</scope>
    <source>
        <strain evidence="6 7">LZ-22</strain>
    </source>
</reference>
<evidence type="ECO:0000259" key="5">
    <source>
        <dbReference type="Pfam" id="PF13439"/>
    </source>
</evidence>
<accession>A0A1G6GD10</accession>
<dbReference type="Proteomes" id="UP000199086">
    <property type="component" value="Unassembled WGS sequence"/>
</dbReference>
<dbReference type="AlphaFoldDB" id="A0A1G6GD10"/>
<evidence type="ECO:0000313" key="7">
    <source>
        <dbReference type="Proteomes" id="UP000199086"/>
    </source>
</evidence>
<sequence length="395" mass="42042">MGERLDDGALRITVLDHTAVLGGAELALVRLLDHLDPGLQTRTVLFSDGPLAAKLAEAGHPVEVLALDPALANTDRHEAGRSRLTALANAMRVLPFTVRLGLRLRRLAPDVIYTTSLKADLLGVPAAWIAGVPLVWHVHDRISPDYLPGPMVRLLQLLARRVVRRVVVNSEGTAATLPGIHPAIAYPGYDPAQVGPSPAERTIPTPPVVGILGRISPTKGQLEFVRAAERVLARHPEARFRIIGAPLFGEQEYADRVQAVAQELGIADRVEFTGFVADPAAALDGLTVCVHASGQPEPFGQVIVEAMIRGVPVVATQGGGVTEIVRPDPAAEPLGWLVPPYDVAALAAAIDEVLEDPAEAEHRATAAWHSAQERFSVHDTAAVVASVLREAAARR</sequence>
<keyword evidence="3 6" id="KW-0808">Transferase</keyword>
<evidence type="ECO:0000256" key="1">
    <source>
        <dbReference type="ARBA" id="ARBA00009481"/>
    </source>
</evidence>